<accession>A0A7J9IB85</accession>
<reference evidence="1 2" key="1">
    <citation type="journal article" date="2019" name="Genome Biol. Evol.">
        <title>Insights into the evolution of the New World diploid cottons (Gossypium, subgenus Houzingenia) based on genome sequencing.</title>
        <authorList>
            <person name="Grover C.E."/>
            <person name="Arick M.A. 2nd"/>
            <person name="Thrash A."/>
            <person name="Conover J.L."/>
            <person name="Sanders W.S."/>
            <person name="Peterson D.G."/>
            <person name="Frelichowski J.E."/>
            <person name="Scheffler J.A."/>
            <person name="Scheffler B.E."/>
            <person name="Wendel J.F."/>
        </authorList>
    </citation>
    <scope>NUCLEOTIDE SEQUENCE [LARGE SCALE GENOMIC DNA]</scope>
    <source>
        <strain evidence="1">0</strain>
        <tissue evidence="1">Leaf</tissue>
    </source>
</reference>
<proteinExistence type="predicted"/>
<organism evidence="1 2">
    <name type="scientific">Gossypium harknessii</name>
    <dbReference type="NCBI Taxonomy" id="34285"/>
    <lineage>
        <taxon>Eukaryota</taxon>
        <taxon>Viridiplantae</taxon>
        <taxon>Streptophyta</taxon>
        <taxon>Embryophyta</taxon>
        <taxon>Tracheophyta</taxon>
        <taxon>Spermatophyta</taxon>
        <taxon>Magnoliopsida</taxon>
        <taxon>eudicotyledons</taxon>
        <taxon>Gunneridae</taxon>
        <taxon>Pentapetalae</taxon>
        <taxon>rosids</taxon>
        <taxon>malvids</taxon>
        <taxon>Malvales</taxon>
        <taxon>Malvaceae</taxon>
        <taxon>Malvoideae</taxon>
        <taxon>Gossypium</taxon>
    </lineage>
</organism>
<comment type="caution">
    <text evidence="1">The sequence shown here is derived from an EMBL/GenBank/DDBJ whole genome shotgun (WGS) entry which is preliminary data.</text>
</comment>
<dbReference type="AlphaFoldDB" id="A0A7J9IB85"/>
<keyword evidence="2" id="KW-1185">Reference proteome</keyword>
<dbReference type="EMBL" id="JABFAD010327846">
    <property type="protein sequence ID" value="MBA0819103.1"/>
    <property type="molecule type" value="Genomic_DNA"/>
</dbReference>
<name>A0A7J9IB85_9ROSI</name>
<sequence length="71" mass="8154">VEKFEDFYSLPSSSFTHSVPNQPYFTLANSHLKNTQRQPFLASSDSDIPPLHPSSSEHFFGYRHLHLHLPS</sequence>
<protein>
    <submittedName>
        <fullName evidence="1">Uncharacterized protein</fullName>
    </submittedName>
</protein>
<feature type="non-terminal residue" evidence="1">
    <location>
        <position position="71"/>
    </location>
</feature>
<feature type="non-terminal residue" evidence="1">
    <location>
        <position position="1"/>
    </location>
</feature>
<evidence type="ECO:0000313" key="2">
    <source>
        <dbReference type="Proteomes" id="UP000593560"/>
    </source>
</evidence>
<dbReference type="Proteomes" id="UP000593560">
    <property type="component" value="Unassembled WGS sequence"/>
</dbReference>
<gene>
    <name evidence="1" type="ORF">Gohar_021377</name>
</gene>
<evidence type="ECO:0000313" key="1">
    <source>
        <dbReference type="EMBL" id="MBA0819103.1"/>
    </source>
</evidence>